<evidence type="ECO:0000313" key="13">
    <source>
        <dbReference type="EMBL" id="KAJ8545095.1"/>
    </source>
</evidence>
<evidence type="ECO:0000256" key="8">
    <source>
        <dbReference type="ARBA" id="ARBA00022989"/>
    </source>
</evidence>
<dbReference type="InterPro" id="IPR008417">
    <property type="entry name" value="BAP29/BAP31"/>
</dbReference>
<keyword evidence="11" id="KW-0931">ER-Golgi transport</keyword>
<evidence type="ECO:0000256" key="9">
    <source>
        <dbReference type="ARBA" id="ARBA00023054"/>
    </source>
</evidence>
<feature type="transmembrane region" description="Helical" evidence="11">
    <location>
        <begin position="84"/>
        <end position="105"/>
    </location>
</feature>
<dbReference type="GO" id="GO:0005789">
    <property type="term" value="C:endoplasmic reticulum membrane"/>
    <property type="evidence" value="ECO:0007669"/>
    <property type="project" value="UniProtKB-SubCell"/>
</dbReference>
<evidence type="ECO:0000256" key="1">
    <source>
        <dbReference type="ARBA" id="ARBA00004477"/>
    </source>
</evidence>
<reference evidence="14" key="1">
    <citation type="journal article" date="2023" name="Proc. Natl. Acad. Sci. U.S.A.">
        <title>Genomic and structural basis for evolution of tropane alkaloid biosynthesis.</title>
        <authorList>
            <person name="Wanga Y.-J."/>
            <person name="Taina T."/>
            <person name="Yua J.-Y."/>
            <person name="Lia J."/>
            <person name="Xua B."/>
            <person name="Chenc J."/>
            <person name="D'Auriad J.C."/>
            <person name="Huanga J.-P."/>
            <person name="Huanga S.-X."/>
        </authorList>
    </citation>
    <scope>NUCLEOTIDE SEQUENCE [LARGE SCALE GENOMIC DNA]</scope>
    <source>
        <strain evidence="14">cv. KIB-2019</strain>
    </source>
</reference>
<protein>
    <recommendedName>
        <fullName evidence="11">Endoplasmic reticulum transmembrane protein</fullName>
    </recommendedName>
</protein>
<dbReference type="FunFam" id="1.20.5.110:FF:000011">
    <property type="entry name" value="B-cell receptor-associated protein 29"/>
    <property type="match status" value="1"/>
</dbReference>
<comment type="caution">
    <text evidence="13">The sequence shown here is derived from an EMBL/GenBank/DDBJ whole genome shotgun (WGS) entry which is preliminary data.</text>
</comment>
<comment type="subcellular location">
    <subcellularLocation>
        <location evidence="1 11">Endoplasmic reticulum membrane</location>
        <topology evidence="1 11">Multi-pass membrane protein</topology>
    </subcellularLocation>
</comment>
<evidence type="ECO:0000256" key="11">
    <source>
        <dbReference type="RuleBase" id="RU367026"/>
    </source>
</evidence>
<keyword evidence="5" id="KW-0053">Apoptosis</keyword>
<feature type="transmembrane region" description="Helical" evidence="11">
    <location>
        <begin position="6"/>
        <end position="22"/>
    </location>
</feature>
<dbReference type="AlphaFoldDB" id="A0A9Q1LY83"/>
<evidence type="ECO:0000256" key="12">
    <source>
        <dbReference type="SAM" id="Coils"/>
    </source>
</evidence>
<name>A0A9Q1LY83_9SOLA</name>
<sequence>MIQVLFTVIFAEMVLIVLFIFKTPLRKLVIIGLDRVKRGRGPIVVKTTGGTIFIVMLSTLYSMVSIRKRWIDEDGNVTPTDQILMAQHLLEASLMGFSLFLVLMIDRLHNYIRELHMRRKSMEVVNKQNRGFEDGKNGASDEMKSLEEEASALRLKIKKLEATIEEKARIASDAEANVVALKKQSEHFRLENDDLLEDNKNLRDQLHSLDQRLSNSDSKKAS</sequence>
<comment type="function">
    <text evidence="11">May play a role in anterograde transport of membrane proteins from the endoplasmic reticulum to the Golgi.</text>
</comment>
<evidence type="ECO:0000256" key="7">
    <source>
        <dbReference type="ARBA" id="ARBA00022927"/>
    </source>
</evidence>
<feature type="transmembrane region" description="Helical" evidence="11">
    <location>
        <begin position="43"/>
        <end position="64"/>
    </location>
</feature>
<dbReference type="OrthoDB" id="435607at2759"/>
<keyword evidence="3 11" id="KW-0813">Transport</keyword>
<proteinExistence type="inferred from homology"/>
<keyword evidence="6 11" id="KW-0256">Endoplasmic reticulum</keyword>
<keyword evidence="10 11" id="KW-0472">Membrane</keyword>
<evidence type="ECO:0000256" key="4">
    <source>
        <dbReference type="ARBA" id="ARBA00022692"/>
    </source>
</evidence>
<dbReference type="Gene3D" id="1.20.5.110">
    <property type="match status" value="1"/>
</dbReference>
<dbReference type="GO" id="GO:0070973">
    <property type="term" value="P:protein localization to endoplasmic reticulum exit site"/>
    <property type="evidence" value="ECO:0007669"/>
    <property type="project" value="UniProtKB-UniRule"/>
</dbReference>
<organism evidence="13 14">
    <name type="scientific">Anisodus acutangulus</name>
    <dbReference type="NCBI Taxonomy" id="402998"/>
    <lineage>
        <taxon>Eukaryota</taxon>
        <taxon>Viridiplantae</taxon>
        <taxon>Streptophyta</taxon>
        <taxon>Embryophyta</taxon>
        <taxon>Tracheophyta</taxon>
        <taxon>Spermatophyta</taxon>
        <taxon>Magnoliopsida</taxon>
        <taxon>eudicotyledons</taxon>
        <taxon>Gunneridae</taxon>
        <taxon>Pentapetalae</taxon>
        <taxon>asterids</taxon>
        <taxon>lamiids</taxon>
        <taxon>Solanales</taxon>
        <taxon>Solanaceae</taxon>
        <taxon>Solanoideae</taxon>
        <taxon>Hyoscyameae</taxon>
        <taxon>Anisodus</taxon>
    </lineage>
</organism>
<comment type="similarity">
    <text evidence="2 11">Belongs to the BCAP29/BCAP31 family.</text>
</comment>
<evidence type="ECO:0000256" key="10">
    <source>
        <dbReference type="ARBA" id="ARBA00023136"/>
    </source>
</evidence>
<evidence type="ECO:0000256" key="2">
    <source>
        <dbReference type="ARBA" id="ARBA00007956"/>
    </source>
</evidence>
<keyword evidence="4 11" id="KW-0812">Transmembrane</keyword>
<accession>A0A9Q1LY83</accession>
<keyword evidence="9 12" id="KW-0175">Coiled coil</keyword>
<dbReference type="EMBL" id="JAJAGQ010000013">
    <property type="protein sequence ID" value="KAJ8545095.1"/>
    <property type="molecule type" value="Genomic_DNA"/>
</dbReference>
<dbReference type="GO" id="GO:0006888">
    <property type="term" value="P:endoplasmic reticulum to Golgi vesicle-mediated transport"/>
    <property type="evidence" value="ECO:0007669"/>
    <property type="project" value="UniProtKB-UniRule"/>
</dbReference>
<gene>
    <name evidence="13" type="ORF">K7X08_017678</name>
</gene>
<dbReference type="Proteomes" id="UP001152561">
    <property type="component" value="Unassembled WGS sequence"/>
</dbReference>
<keyword evidence="14" id="KW-1185">Reference proteome</keyword>
<keyword evidence="8 11" id="KW-1133">Transmembrane helix</keyword>
<evidence type="ECO:0000256" key="6">
    <source>
        <dbReference type="ARBA" id="ARBA00022824"/>
    </source>
</evidence>
<keyword evidence="7 11" id="KW-0653">Protein transport</keyword>
<feature type="coiled-coil region" evidence="12">
    <location>
        <begin position="129"/>
        <end position="219"/>
    </location>
</feature>
<dbReference type="PANTHER" id="PTHR12701">
    <property type="entry name" value="BCR-ASSOCIATED PROTEIN, BAP"/>
    <property type="match status" value="1"/>
</dbReference>
<evidence type="ECO:0000256" key="3">
    <source>
        <dbReference type="ARBA" id="ARBA00022448"/>
    </source>
</evidence>
<evidence type="ECO:0000313" key="14">
    <source>
        <dbReference type="Proteomes" id="UP001152561"/>
    </source>
</evidence>
<evidence type="ECO:0000256" key="5">
    <source>
        <dbReference type="ARBA" id="ARBA00022703"/>
    </source>
</evidence>
<dbReference type="GO" id="GO:0006886">
    <property type="term" value="P:intracellular protein transport"/>
    <property type="evidence" value="ECO:0007669"/>
    <property type="project" value="UniProtKB-UniRule"/>
</dbReference>
<dbReference type="PANTHER" id="PTHR12701:SF67">
    <property type="entry name" value="ENDOPLASMIC RETICULUM TRANSMEMBRANE PROTEIN"/>
    <property type="match status" value="1"/>
</dbReference>